<organism evidence="1 2">
    <name type="scientific">Moniliophthora roreri</name>
    <name type="common">Frosty pod rot fungus</name>
    <name type="synonym">Monilia roreri</name>
    <dbReference type="NCBI Taxonomy" id="221103"/>
    <lineage>
        <taxon>Eukaryota</taxon>
        <taxon>Fungi</taxon>
        <taxon>Dikarya</taxon>
        <taxon>Basidiomycota</taxon>
        <taxon>Agaricomycotina</taxon>
        <taxon>Agaricomycetes</taxon>
        <taxon>Agaricomycetidae</taxon>
        <taxon>Agaricales</taxon>
        <taxon>Marasmiineae</taxon>
        <taxon>Marasmiaceae</taxon>
        <taxon>Moniliophthora</taxon>
    </lineage>
</organism>
<name>A0A0W0FVP6_MONRR</name>
<sequence>MCDEEMLISFNHIVDTVSYFSLDWVTGFVNTLRNLATVSPIPLDLRVVGLPADFPFMAEDFSEVFHWVQLSEDETSQTNIGIRVHFTFQRYSTQRPESLLVWSVRSGRRSLGQVELDNRIFDYPHAHSIIRVDALLILESMAAAISRRSTATITTHTFVDSTTVGIPTQTWQVIGLRSSSGEWIHEYGRHMISRLRPT</sequence>
<dbReference type="Proteomes" id="UP000054988">
    <property type="component" value="Unassembled WGS sequence"/>
</dbReference>
<dbReference type="AlphaFoldDB" id="A0A0W0FVP6"/>
<accession>A0A0W0FVP6</accession>
<evidence type="ECO:0000313" key="1">
    <source>
        <dbReference type="EMBL" id="KTB40487.1"/>
    </source>
</evidence>
<proteinExistence type="predicted"/>
<evidence type="ECO:0000313" key="2">
    <source>
        <dbReference type="Proteomes" id="UP000054988"/>
    </source>
</evidence>
<dbReference type="EMBL" id="LATX01001575">
    <property type="protein sequence ID" value="KTB40487.1"/>
    <property type="molecule type" value="Genomic_DNA"/>
</dbReference>
<reference evidence="1 2" key="1">
    <citation type="submission" date="2015-12" db="EMBL/GenBank/DDBJ databases">
        <title>Draft genome sequence of Moniliophthora roreri, the causal agent of frosty pod rot of cacao.</title>
        <authorList>
            <person name="Aime M.C."/>
            <person name="Diaz-Valderrama J.R."/>
            <person name="Kijpornyongpan T."/>
            <person name="Phillips-Mora W."/>
        </authorList>
    </citation>
    <scope>NUCLEOTIDE SEQUENCE [LARGE SCALE GENOMIC DNA]</scope>
    <source>
        <strain evidence="1 2">MCA 2952</strain>
    </source>
</reference>
<comment type="caution">
    <text evidence="1">The sequence shown here is derived from an EMBL/GenBank/DDBJ whole genome shotgun (WGS) entry which is preliminary data.</text>
</comment>
<gene>
    <name evidence="1" type="ORF">WG66_6930</name>
</gene>
<protein>
    <submittedName>
        <fullName evidence="1">Uncharacterized protein</fullName>
    </submittedName>
</protein>